<feature type="compositionally biased region" description="Polar residues" evidence="1">
    <location>
        <begin position="93"/>
        <end position="110"/>
    </location>
</feature>
<reference evidence="2 3" key="1">
    <citation type="journal article" date="2021" name="BMC Genomics">
        <title>Datura genome reveals duplications of psychoactive alkaloid biosynthetic genes and high mutation rate following tissue culture.</title>
        <authorList>
            <person name="Rajewski A."/>
            <person name="Carter-House D."/>
            <person name="Stajich J."/>
            <person name="Litt A."/>
        </authorList>
    </citation>
    <scope>NUCLEOTIDE SEQUENCE [LARGE SCALE GENOMIC DNA]</scope>
    <source>
        <strain evidence="2">AR-01</strain>
    </source>
</reference>
<sequence length="157" mass="17648">MSTSVPRSRPFISFSLDKMSVSRGSGFQILAQHHSVEYRHFTDQDRHFADGASISMMFLPGYCLISAIHQHFANMHLRFAAGSSMSHEGIMSVSPQSHQGQASMHTSNTQVRSGLERIEEYCVSLKEKQSIHAEAQFEVDSFKNAFPNIYDQIGMCD</sequence>
<gene>
    <name evidence="2" type="ORF">HAX54_043465</name>
</gene>
<keyword evidence="3" id="KW-1185">Reference proteome</keyword>
<evidence type="ECO:0000256" key="1">
    <source>
        <dbReference type="SAM" id="MobiDB-lite"/>
    </source>
</evidence>
<protein>
    <submittedName>
        <fullName evidence="2">Uncharacterized protein</fullName>
    </submittedName>
</protein>
<accession>A0ABS8SNK0</accession>
<dbReference type="Proteomes" id="UP000823775">
    <property type="component" value="Unassembled WGS sequence"/>
</dbReference>
<evidence type="ECO:0000313" key="3">
    <source>
        <dbReference type="Proteomes" id="UP000823775"/>
    </source>
</evidence>
<organism evidence="2 3">
    <name type="scientific">Datura stramonium</name>
    <name type="common">Jimsonweed</name>
    <name type="synonym">Common thornapple</name>
    <dbReference type="NCBI Taxonomy" id="4076"/>
    <lineage>
        <taxon>Eukaryota</taxon>
        <taxon>Viridiplantae</taxon>
        <taxon>Streptophyta</taxon>
        <taxon>Embryophyta</taxon>
        <taxon>Tracheophyta</taxon>
        <taxon>Spermatophyta</taxon>
        <taxon>Magnoliopsida</taxon>
        <taxon>eudicotyledons</taxon>
        <taxon>Gunneridae</taxon>
        <taxon>Pentapetalae</taxon>
        <taxon>asterids</taxon>
        <taxon>lamiids</taxon>
        <taxon>Solanales</taxon>
        <taxon>Solanaceae</taxon>
        <taxon>Solanoideae</taxon>
        <taxon>Datureae</taxon>
        <taxon>Datura</taxon>
    </lineage>
</organism>
<proteinExistence type="predicted"/>
<feature type="region of interest" description="Disordered" evidence="1">
    <location>
        <begin position="90"/>
        <end position="110"/>
    </location>
</feature>
<evidence type="ECO:0000313" key="2">
    <source>
        <dbReference type="EMBL" id="MCD7460395.1"/>
    </source>
</evidence>
<comment type="caution">
    <text evidence="2">The sequence shown here is derived from an EMBL/GenBank/DDBJ whole genome shotgun (WGS) entry which is preliminary data.</text>
</comment>
<name>A0ABS8SNK0_DATST</name>
<dbReference type="EMBL" id="JACEIK010000650">
    <property type="protein sequence ID" value="MCD7460395.1"/>
    <property type="molecule type" value="Genomic_DNA"/>
</dbReference>